<dbReference type="AlphaFoldDB" id="A0A0J9EES9"/>
<dbReference type="InterPro" id="IPR002937">
    <property type="entry name" value="Amino_oxidase"/>
</dbReference>
<dbReference type="PANTHER" id="PTHR42923">
    <property type="entry name" value="PROTOPORPHYRINOGEN OXIDASE"/>
    <property type="match status" value="1"/>
</dbReference>
<dbReference type="PATRIC" id="fig|1675527.3.peg.394"/>
<comment type="caution">
    <text evidence="2">The sequence shown here is derived from an EMBL/GenBank/DDBJ whole genome shotgun (WGS) entry which is preliminary data.</text>
</comment>
<dbReference type="Gene3D" id="3.90.660.20">
    <property type="entry name" value="Protoporphyrinogen oxidase, mitochondrial, domain 2"/>
    <property type="match status" value="1"/>
</dbReference>
<name>A0A0J9EES9_9RHOB</name>
<evidence type="ECO:0000313" key="3">
    <source>
        <dbReference type="Proteomes" id="UP000037178"/>
    </source>
</evidence>
<dbReference type="STRING" id="1675527.AIOL_000347"/>
<evidence type="ECO:0000313" key="2">
    <source>
        <dbReference type="EMBL" id="KMW60194.1"/>
    </source>
</evidence>
<reference evidence="2 3" key="1">
    <citation type="submission" date="2015-06" db="EMBL/GenBank/DDBJ databases">
        <title>Draft genome sequence of an Alphaproteobacteria species associated to the Mediterranean sponge Oscarella lobularis.</title>
        <authorList>
            <person name="Jourda C."/>
            <person name="Santini S."/>
            <person name="Claverie J.-M."/>
        </authorList>
    </citation>
    <scope>NUCLEOTIDE SEQUENCE [LARGE SCALE GENOMIC DNA]</scope>
    <source>
        <strain evidence="2">IGS</strain>
    </source>
</reference>
<proteinExistence type="predicted"/>
<sequence>MPFEQNAAPPRKIAVIGGGISGLGAADLLAGHHRVTLIEAEPRLGGHARTVMAGKRGDQSVDTGFIVFNRVNYPHIVKLFERLGVPITESSMSFGVSLDAGRWEYCLSDLNGLLATRRNVLDPRFMAMLRDIFRFNARALDLARPGMSIRDLLAQLGTGKWFRDRYLLPFSGAIWSTPAKGILDFPADALLAFFKNHALMGATGQHQWYTVQGGSREYVTRLTRSLEARGTAIRIGTPVQAVRRDALGARVKLHGQDWESFDDVIFATHSDVTLRLLQDANGVERAALSAVKYQPNRAVLHRDTGVMPRRRQCWSSWVYTEDGAGDDRIGLSYWMNSLQPIPQDDPMFVTLNGARAIREELIYDEVSFAHPVYTREALEAQGVIRAINGANNTWFCGAWMKNGFHEDGLASAVDVVEAMALRDQAGFVVAAE</sequence>
<dbReference type="EMBL" id="LFTY01000001">
    <property type="protein sequence ID" value="KMW60194.1"/>
    <property type="molecule type" value="Genomic_DNA"/>
</dbReference>
<feature type="domain" description="Amine oxidase" evidence="1">
    <location>
        <begin position="20"/>
        <end position="276"/>
    </location>
</feature>
<dbReference type="GO" id="GO:0016491">
    <property type="term" value="F:oxidoreductase activity"/>
    <property type="evidence" value="ECO:0007669"/>
    <property type="project" value="InterPro"/>
</dbReference>
<evidence type="ECO:0000259" key="1">
    <source>
        <dbReference type="Pfam" id="PF01593"/>
    </source>
</evidence>
<dbReference type="Gene3D" id="1.10.3110.10">
    <property type="entry name" value="protoporphyrinogen ix oxidase, domain 3"/>
    <property type="match status" value="1"/>
</dbReference>
<dbReference type="InterPro" id="IPR050464">
    <property type="entry name" value="Zeta_carotene_desat/Oxidored"/>
</dbReference>
<dbReference type="PANTHER" id="PTHR42923:SF17">
    <property type="entry name" value="AMINE OXIDASE DOMAIN-CONTAINING PROTEIN"/>
    <property type="match status" value="1"/>
</dbReference>
<accession>A0A0J9EES9</accession>
<dbReference type="Proteomes" id="UP000037178">
    <property type="component" value="Unassembled WGS sequence"/>
</dbReference>
<keyword evidence="3" id="KW-1185">Reference proteome</keyword>
<gene>
    <name evidence="2" type="ORF">AIOL_000347</name>
</gene>
<dbReference type="Pfam" id="PF01593">
    <property type="entry name" value="Amino_oxidase"/>
    <property type="match status" value="1"/>
</dbReference>
<dbReference type="Gene3D" id="3.50.50.60">
    <property type="entry name" value="FAD/NAD(P)-binding domain"/>
    <property type="match status" value="1"/>
</dbReference>
<dbReference type="SUPFAM" id="SSF51905">
    <property type="entry name" value="FAD/NAD(P)-binding domain"/>
    <property type="match status" value="1"/>
</dbReference>
<organism evidence="2 3">
    <name type="scientific">Candidatus Rhodobacter oscarellae</name>
    <dbReference type="NCBI Taxonomy" id="1675527"/>
    <lineage>
        <taxon>Bacteria</taxon>
        <taxon>Pseudomonadati</taxon>
        <taxon>Pseudomonadota</taxon>
        <taxon>Alphaproteobacteria</taxon>
        <taxon>Rhodobacterales</taxon>
        <taxon>Rhodobacter group</taxon>
        <taxon>Rhodobacter</taxon>
    </lineage>
</organism>
<protein>
    <submittedName>
        <fullName evidence="2">Amine oxidase, flavin-containing protein</fullName>
    </submittedName>
</protein>
<dbReference type="OrthoDB" id="20837at2"/>
<dbReference type="RefSeq" id="WP_049641299.1">
    <property type="nucleotide sequence ID" value="NZ_LFTY01000001.1"/>
</dbReference>
<dbReference type="InterPro" id="IPR036188">
    <property type="entry name" value="FAD/NAD-bd_sf"/>
</dbReference>